<dbReference type="AlphaFoldDB" id="A0A0J7YMW8"/>
<evidence type="ECO:0000313" key="2">
    <source>
        <dbReference type="Proteomes" id="UP000035740"/>
    </source>
</evidence>
<dbReference type="Proteomes" id="UP000035740">
    <property type="component" value="Unassembled WGS sequence"/>
</dbReference>
<gene>
    <name evidence="1" type="ORF">BVRB_041050</name>
</gene>
<keyword evidence="2" id="KW-1185">Reference proteome</keyword>
<reference evidence="1 2" key="1">
    <citation type="journal article" date="2014" name="Nature">
        <title>The genome of the recently domesticated crop plant sugar beet (Beta vulgaris).</title>
        <authorList>
            <person name="Dohm J.C."/>
            <person name="Minoche A.E."/>
            <person name="Holtgrawe D."/>
            <person name="Capella-Gutierrez S."/>
            <person name="Zakrzewski F."/>
            <person name="Tafer H."/>
            <person name="Rupp O."/>
            <person name="Sorensen T.R."/>
            <person name="Stracke R."/>
            <person name="Reinhardt R."/>
            <person name="Goesmann A."/>
            <person name="Kraft T."/>
            <person name="Schulz B."/>
            <person name="Stadler P.F."/>
            <person name="Schmidt T."/>
            <person name="Gabaldon T."/>
            <person name="Lehrach H."/>
            <person name="Weisshaar B."/>
            <person name="Himmelbauer H."/>
        </authorList>
    </citation>
    <scope>NUCLEOTIDE SEQUENCE [LARGE SCALE GENOMIC DNA]</scope>
    <source>
        <tissue evidence="1">Taproot</tissue>
    </source>
</reference>
<organism evidence="1 2">
    <name type="scientific">Beta vulgaris subsp. vulgaris</name>
    <name type="common">Beet</name>
    <dbReference type="NCBI Taxonomy" id="3555"/>
    <lineage>
        <taxon>Eukaryota</taxon>
        <taxon>Viridiplantae</taxon>
        <taxon>Streptophyta</taxon>
        <taxon>Embryophyta</taxon>
        <taxon>Tracheophyta</taxon>
        <taxon>Spermatophyta</taxon>
        <taxon>Magnoliopsida</taxon>
        <taxon>eudicotyledons</taxon>
        <taxon>Gunneridae</taxon>
        <taxon>Pentapetalae</taxon>
        <taxon>Caryophyllales</taxon>
        <taxon>Chenopodiaceae</taxon>
        <taxon>Betoideae</taxon>
        <taxon>Beta</taxon>
    </lineage>
</organism>
<name>A0A0J7YMW8_BETVV</name>
<dbReference type="EMBL" id="KQ117981">
    <property type="protein sequence ID" value="KMS64942.1"/>
    <property type="molecule type" value="Genomic_DNA"/>
</dbReference>
<proteinExistence type="predicted"/>
<feature type="non-terminal residue" evidence="1">
    <location>
        <position position="113"/>
    </location>
</feature>
<protein>
    <submittedName>
        <fullName evidence="1">Uncharacterized protein</fullName>
    </submittedName>
</protein>
<accession>A0A0J7YMW8</accession>
<sequence length="113" mass="12617">MGRLLGQAWNATSRDERIPFQLLREQLPADIEAIPEQQPETVEQLDSELTAAAIINESAGGHAVPEIFPGSEDIFVVPDENTMFSLSSVDFENDFKKPIRTLSFIDELEDQKA</sequence>
<dbReference type="Gramene" id="KMS64942">
    <property type="protein sequence ID" value="KMS64942"/>
    <property type="gene ID" value="BVRB_041050"/>
</dbReference>
<evidence type="ECO:0000313" key="1">
    <source>
        <dbReference type="EMBL" id="KMS64942.1"/>
    </source>
</evidence>